<evidence type="ECO:0000313" key="1">
    <source>
        <dbReference type="EMBL" id="RZM79806.1"/>
    </source>
</evidence>
<evidence type="ECO:0000313" key="2">
    <source>
        <dbReference type="Proteomes" id="UP000292459"/>
    </source>
</evidence>
<dbReference type="OrthoDB" id="481043at2"/>
<keyword evidence="2" id="KW-1185">Reference proteome</keyword>
<name>A0A4V2E2U8_9CYAN</name>
<accession>A0A4V2E2U8</accession>
<comment type="caution">
    <text evidence="1">The sequence shown here is derived from an EMBL/GenBank/DDBJ whole genome shotgun (WGS) entry which is preliminary data.</text>
</comment>
<proteinExistence type="predicted"/>
<gene>
    <name evidence="1" type="ORF">DYY88_07255</name>
</gene>
<sequence length="169" mass="19452">METGDPYIRALMRTISVAESHTADPYHTLYGGQRINDLTQHPDLCIEIVAGPNTGDCTTAAGRYQFLSTTWLEKARQYHPDPPQWYSWWADYSFEPTYQDAVVYRWLNDVNAWNADIAELLRQGQIEDVFYLLSGTWTSLGYGTEDNVVTPYLQEIYQQMLQEELASVP</sequence>
<dbReference type="GO" id="GO:0016787">
    <property type="term" value="F:hydrolase activity"/>
    <property type="evidence" value="ECO:0007669"/>
    <property type="project" value="UniProtKB-KW"/>
</dbReference>
<reference evidence="1 2" key="1">
    <citation type="submission" date="2018-11" db="EMBL/GenBank/DDBJ databases">
        <title>Whole genome sequencing of an environmental sample.</title>
        <authorList>
            <person name="Sarangi A.N."/>
            <person name="Singh D."/>
            <person name="Tripathy S."/>
        </authorList>
    </citation>
    <scope>NUCLEOTIDE SEQUENCE [LARGE SCALE GENOMIC DNA]</scope>
    <source>
        <strain evidence="1 2">Lakshadweep</strain>
    </source>
</reference>
<keyword evidence="1" id="KW-0378">Hydrolase</keyword>
<dbReference type="SUPFAM" id="SSF53955">
    <property type="entry name" value="Lysozyme-like"/>
    <property type="match status" value="1"/>
</dbReference>
<dbReference type="Proteomes" id="UP000292459">
    <property type="component" value="Unassembled WGS sequence"/>
</dbReference>
<organism evidence="1 2">
    <name type="scientific">Leptolyngbya iicbica LK</name>
    <dbReference type="NCBI Taxonomy" id="2294035"/>
    <lineage>
        <taxon>Bacteria</taxon>
        <taxon>Bacillati</taxon>
        <taxon>Cyanobacteriota</taxon>
        <taxon>Cyanophyceae</taxon>
        <taxon>Leptolyngbyales</taxon>
        <taxon>Leptolyngbyaceae</taxon>
        <taxon>Leptolyngbya group</taxon>
        <taxon>Leptolyngbya</taxon>
        <taxon>Leptolyngbya iicbica</taxon>
    </lineage>
</organism>
<dbReference type="Gene3D" id="1.10.530.10">
    <property type="match status" value="1"/>
</dbReference>
<dbReference type="EMBL" id="QVFV01000002">
    <property type="protein sequence ID" value="RZM79806.1"/>
    <property type="molecule type" value="Genomic_DNA"/>
</dbReference>
<dbReference type="InterPro" id="IPR023346">
    <property type="entry name" value="Lysozyme-like_dom_sf"/>
</dbReference>
<dbReference type="AlphaFoldDB" id="A0A4V2E2U8"/>
<protein>
    <submittedName>
        <fullName evidence="1">Glycoside hydrolase</fullName>
    </submittedName>
</protein>